<accession>A0A645EN22</accession>
<evidence type="ECO:0000313" key="1">
    <source>
        <dbReference type="EMBL" id="MPN03401.1"/>
    </source>
</evidence>
<reference evidence="1" key="1">
    <citation type="submission" date="2019-08" db="EMBL/GenBank/DDBJ databases">
        <authorList>
            <person name="Kucharzyk K."/>
            <person name="Murdoch R.W."/>
            <person name="Higgins S."/>
            <person name="Loffler F."/>
        </authorList>
    </citation>
    <scope>NUCLEOTIDE SEQUENCE</scope>
</reference>
<sequence length="221" mass="25241">MDFGKLTGERLFEQTAAGFQPYAGRRFQVFGYHAVQGFRSCWAGKDTLRKFFHESGINRILQLHKRIQPPCQRGRRTQQGQTRRPFRMRCGEAAGCETAAGSPNNDRFGNLQRIHEKQQILHEITCAIASQWPIGIAVSALAQGIYVDALRKHRKQRFENAPRIRDAVQQYEWRAVICALFGVAQAQAVRQFGILCGKFHRTLPFNKIPLVNLTDFRSPSL</sequence>
<protein>
    <submittedName>
        <fullName evidence="1">Uncharacterized protein</fullName>
    </submittedName>
</protein>
<dbReference type="AlphaFoldDB" id="A0A645EN22"/>
<proteinExistence type="predicted"/>
<comment type="caution">
    <text evidence="1">The sequence shown here is derived from an EMBL/GenBank/DDBJ whole genome shotgun (WGS) entry which is preliminary data.</text>
</comment>
<dbReference type="EMBL" id="VSSQ01049319">
    <property type="protein sequence ID" value="MPN03401.1"/>
    <property type="molecule type" value="Genomic_DNA"/>
</dbReference>
<name>A0A645EN22_9ZZZZ</name>
<gene>
    <name evidence="1" type="ORF">SDC9_150631</name>
</gene>
<organism evidence="1">
    <name type="scientific">bioreactor metagenome</name>
    <dbReference type="NCBI Taxonomy" id="1076179"/>
    <lineage>
        <taxon>unclassified sequences</taxon>
        <taxon>metagenomes</taxon>
        <taxon>ecological metagenomes</taxon>
    </lineage>
</organism>